<proteinExistence type="predicted"/>
<dbReference type="AlphaFoldDB" id="A0A9P7G5E2"/>
<evidence type="ECO:0000256" key="2">
    <source>
        <dbReference type="ARBA" id="ARBA00022478"/>
    </source>
</evidence>
<dbReference type="GO" id="GO:0006352">
    <property type="term" value="P:DNA-templated transcription initiation"/>
    <property type="evidence" value="ECO:0007669"/>
    <property type="project" value="InterPro"/>
</dbReference>
<dbReference type="GO" id="GO:0005736">
    <property type="term" value="C:RNA polymerase I complex"/>
    <property type="evidence" value="ECO:0007669"/>
    <property type="project" value="TreeGrafter"/>
</dbReference>
<feature type="region of interest" description="Disordered" evidence="5">
    <location>
        <begin position="189"/>
        <end position="223"/>
    </location>
</feature>
<dbReference type="PANTHER" id="PTHR12709:SF5">
    <property type="entry name" value="DNA-DIRECTED RNA POLYMERASE I SUBUNIT RPA43"/>
    <property type="match status" value="1"/>
</dbReference>
<name>A0A9P7G5E2_9AGAR</name>
<feature type="region of interest" description="Disordered" evidence="5">
    <location>
        <begin position="265"/>
        <end position="370"/>
    </location>
</feature>
<reference evidence="7" key="1">
    <citation type="submission" date="2020-07" db="EMBL/GenBank/DDBJ databases">
        <authorList>
            <person name="Nieuwenhuis M."/>
            <person name="Van De Peppel L.J.J."/>
        </authorList>
    </citation>
    <scope>NUCLEOTIDE SEQUENCE</scope>
    <source>
        <strain evidence="7">AP01</strain>
        <tissue evidence="7">Mycelium</tissue>
    </source>
</reference>
<evidence type="ECO:0000313" key="7">
    <source>
        <dbReference type="EMBL" id="KAG5642438.1"/>
    </source>
</evidence>
<protein>
    <recommendedName>
        <fullName evidence="6">RPA43 OB domain-containing protein</fullName>
    </recommendedName>
</protein>
<dbReference type="InterPro" id="IPR041178">
    <property type="entry name" value="RPA43_OB"/>
</dbReference>
<organism evidence="7 8">
    <name type="scientific">Asterophora parasitica</name>
    <dbReference type="NCBI Taxonomy" id="117018"/>
    <lineage>
        <taxon>Eukaryota</taxon>
        <taxon>Fungi</taxon>
        <taxon>Dikarya</taxon>
        <taxon>Basidiomycota</taxon>
        <taxon>Agaricomycotina</taxon>
        <taxon>Agaricomycetes</taxon>
        <taxon>Agaricomycetidae</taxon>
        <taxon>Agaricales</taxon>
        <taxon>Tricholomatineae</taxon>
        <taxon>Lyophyllaceae</taxon>
        <taxon>Asterophora</taxon>
    </lineage>
</organism>
<keyword evidence="8" id="KW-1185">Reference proteome</keyword>
<accession>A0A9P7G5E2</accession>
<feature type="compositionally biased region" description="Basic and acidic residues" evidence="5">
    <location>
        <begin position="269"/>
        <end position="282"/>
    </location>
</feature>
<comment type="subcellular location">
    <subcellularLocation>
        <location evidence="1">Nucleus</location>
    </subcellularLocation>
</comment>
<feature type="compositionally biased region" description="Acidic residues" evidence="5">
    <location>
        <begin position="197"/>
        <end position="211"/>
    </location>
</feature>
<dbReference type="InterPro" id="IPR036898">
    <property type="entry name" value="RNA_pol_Rpb7-like_N_sf"/>
</dbReference>
<reference evidence="7" key="2">
    <citation type="submission" date="2021-10" db="EMBL/GenBank/DDBJ databases">
        <title>Phylogenomics reveals ancestral predisposition of the termite-cultivated fungus Termitomyces towards a domesticated lifestyle.</title>
        <authorList>
            <person name="Auxier B."/>
            <person name="Grum-Grzhimaylo A."/>
            <person name="Cardenas M.E."/>
            <person name="Lodge J.D."/>
            <person name="Laessoe T."/>
            <person name="Pedersen O."/>
            <person name="Smith M.E."/>
            <person name="Kuyper T.W."/>
            <person name="Franco-Molano E.A."/>
            <person name="Baroni T.J."/>
            <person name="Aanen D.K."/>
        </authorList>
    </citation>
    <scope>NUCLEOTIDE SEQUENCE</scope>
    <source>
        <strain evidence="7">AP01</strain>
        <tissue evidence="7">Mycelium</tissue>
    </source>
</reference>
<dbReference type="Gene3D" id="2.40.50.1060">
    <property type="match status" value="1"/>
</dbReference>
<keyword evidence="4" id="KW-0539">Nucleus</keyword>
<keyword evidence="3" id="KW-0804">Transcription</keyword>
<evidence type="ECO:0000313" key="8">
    <source>
        <dbReference type="Proteomes" id="UP000775547"/>
    </source>
</evidence>
<evidence type="ECO:0000256" key="1">
    <source>
        <dbReference type="ARBA" id="ARBA00004123"/>
    </source>
</evidence>
<dbReference type="InterPro" id="IPR041901">
    <property type="entry name" value="RNAP_I_Rpa43_N"/>
</dbReference>
<dbReference type="Gene3D" id="3.30.1490.120">
    <property type="entry name" value="RNA polymerase Rpb7-like, N-terminal domain"/>
    <property type="match status" value="1"/>
</dbReference>
<dbReference type="OrthoDB" id="10250504at2759"/>
<dbReference type="InterPro" id="IPR045113">
    <property type="entry name" value="Rpb7-like"/>
</dbReference>
<feature type="compositionally biased region" description="Basic and acidic residues" evidence="5">
    <location>
        <begin position="30"/>
        <end position="52"/>
    </location>
</feature>
<dbReference type="Proteomes" id="UP000775547">
    <property type="component" value="Unassembled WGS sequence"/>
</dbReference>
<dbReference type="Pfam" id="PF17875">
    <property type="entry name" value="RPA43_OB"/>
    <property type="match status" value="1"/>
</dbReference>
<dbReference type="CDD" id="cd04328">
    <property type="entry name" value="RNAP_I_Rpa43_N"/>
    <property type="match status" value="1"/>
</dbReference>
<feature type="domain" description="RPA43 OB" evidence="6">
    <location>
        <begin position="155"/>
        <end position="260"/>
    </location>
</feature>
<dbReference type="PANTHER" id="PTHR12709">
    <property type="entry name" value="DNA-DIRECTED RNA POLYMERASE II, III"/>
    <property type="match status" value="1"/>
</dbReference>
<comment type="caution">
    <text evidence="7">The sequence shown here is derived from an EMBL/GenBank/DDBJ whole genome shotgun (WGS) entry which is preliminary data.</text>
</comment>
<evidence type="ECO:0000256" key="3">
    <source>
        <dbReference type="ARBA" id="ARBA00023163"/>
    </source>
</evidence>
<dbReference type="EMBL" id="JABCKV010000185">
    <property type="protein sequence ID" value="KAG5642438.1"/>
    <property type="molecule type" value="Genomic_DNA"/>
</dbReference>
<feature type="compositionally biased region" description="Basic and acidic residues" evidence="5">
    <location>
        <begin position="325"/>
        <end position="348"/>
    </location>
</feature>
<dbReference type="GO" id="GO:0006362">
    <property type="term" value="P:transcription elongation by RNA polymerase I"/>
    <property type="evidence" value="ECO:0007669"/>
    <property type="project" value="TreeGrafter"/>
</dbReference>
<keyword evidence="2" id="KW-0240">DNA-directed RNA polymerase</keyword>
<gene>
    <name evidence="7" type="ORF">DXG03_002784</name>
</gene>
<evidence type="ECO:0000256" key="4">
    <source>
        <dbReference type="ARBA" id="ARBA00023242"/>
    </source>
</evidence>
<evidence type="ECO:0000259" key="6">
    <source>
        <dbReference type="Pfam" id="PF17875"/>
    </source>
</evidence>
<feature type="compositionally biased region" description="Acidic residues" evidence="5">
    <location>
        <begin position="298"/>
        <end position="317"/>
    </location>
</feature>
<evidence type="ECO:0000256" key="5">
    <source>
        <dbReference type="SAM" id="MobiDB-lite"/>
    </source>
</evidence>
<feature type="region of interest" description="Disordered" evidence="5">
    <location>
        <begin position="1"/>
        <end position="54"/>
    </location>
</feature>
<sequence length="370" mass="40561">MPEPTTSTTTKKRKQTAAAVDVPAKKSKKDGKDKKEKKEKKEKGKARGDAAHTDANADSEFHVVKTELVVSIAPVFVGNPRAGVEEMLDSMVMRYIPALRGVVLSHSNLRFLSTTATIKADCPFLVSKIEFDATIWSPRVGMKLGMSMINQFWTVGKVNLCSPDHVSLLLHRTFNVSIPRHHLPKGEWDFEYGPAENDPEFGPDVDADEGGPGEKAEGDGGGKWVHHLTNAKLGGADGFLEFTVIGLTVANEMLSLLGSIQPDPFSPLHKPESSAAEKHQTESEQEDIEVEQAIQPWGDDENDDGAEEDEVDTDEEDTFKALGKMTDEASKAEAGRRAAEEAARADKEKKRKRKAENAEKSEGKKKRSKS</sequence>